<keyword evidence="5 10" id="KW-0552">Olfaction</keyword>
<organism evidence="11 12">
    <name type="scientific">Drosophila virilis</name>
    <name type="common">Fruit fly</name>
    <dbReference type="NCBI Taxonomy" id="7244"/>
    <lineage>
        <taxon>Eukaryota</taxon>
        <taxon>Metazoa</taxon>
        <taxon>Ecdysozoa</taxon>
        <taxon>Arthropoda</taxon>
        <taxon>Hexapoda</taxon>
        <taxon>Insecta</taxon>
        <taxon>Pterygota</taxon>
        <taxon>Neoptera</taxon>
        <taxon>Endopterygota</taxon>
        <taxon>Diptera</taxon>
        <taxon>Brachycera</taxon>
        <taxon>Muscomorpha</taxon>
        <taxon>Ephydroidea</taxon>
        <taxon>Drosophilidae</taxon>
        <taxon>Drosophila</taxon>
    </lineage>
</organism>
<dbReference type="STRING" id="7244.B4LVA6"/>
<keyword evidence="12" id="KW-1185">Reference proteome</keyword>
<dbReference type="EMBL" id="CH940649">
    <property type="protein sequence ID" value="EDW64366.2"/>
    <property type="molecule type" value="Genomic_DNA"/>
</dbReference>
<dbReference type="InterPro" id="IPR004117">
    <property type="entry name" value="7tm6_olfct_rcpt"/>
</dbReference>
<name>B4LVA6_DROVI</name>
<evidence type="ECO:0000256" key="3">
    <source>
        <dbReference type="ARBA" id="ARBA00022606"/>
    </source>
</evidence>
<keyword evidence="8 10" id="KW-0675">Receptor</keyword>
<comment type="similarity">
    <text evidence="10">Belongs to the insect chemoreceptor superfamily. Heteromeric odorant receptor channel (TC 1.A.69) family.</text>
</comment>
<dbReference type="FunCoup" id="B4LVA6">
    <property type="interactions" value="34"/>
</dbReference>
<dbReference type="GO" id="GO:0005886">
    <property type="term" value="C:plasma membrane"/>
    <property type="evidence" value="ECO:0007669"/>
    <property type="project" value="UniProtKB-SubCell"/>
</dbReference>
<keyword evidence="9 10" id="KW-0807">Transducer</keyword>
<sequence length="395" mass="44308">MTDSSEPAIMQSFYRIPRFSGLILGIWPEDKRSWDKNLLYAFGFLVILIGACGENLYGFANLDNLVSALEAFCPGSTKAVCVLKLSIFFMYHRQWFGFVERLRGLLCATRSDEAQRMLVGLSTIANRLSLLLVSSGSITNTAFNVQPLIMGLLRWLRELPGQVELPFNIILPDWATQSPFFPLSYLLLTASGACTVFAFSFIDGFFVCSCMYISGVFWIIQQDIRSIFVDLDEAEFFTPATNAAIRTRLVSIIDRHNTIIDLSTDLTRQFTVIVLMHFLSAAFVLCSTILDIMLNTSSFSGLTYICYTIAALTQLFLYCYGGNHVSESSLAVADTLYDVAWYKCDARTRKMILMILRRSQRAKTIAVPFFTPSLPAFSSILSTTGSYITLLNTFL</sequence>
<dbReference type="GO" id="GO:0005549">
    <property type="term" value="F:odorant binding"/>
    <property type="evidence" value="ECO:0007669"/>
    <property type="project" value="InterPro"/>
</dbReference>
<feature type="transmembrane region" description="Helical" evidence="10">
    <location>
        <begin position="302"/>
        <end position="320"/>
    </location>
</feature>
<keyword evidence="6 10" id="KW-1133">Transmembrane helix</keyword>
<evidence type="ECO:0000256" key="6">
    <source>
        <dbReference type="ARBA" id="ARBA00022989"/>
    </source>
</evidence>
<dbReference type="Pfam" id="PF02949">
    <property type="entry name" value="7tm_6"/>
    <property type="match status" value="1"/>
</dbReference>
<dbReference type="eggNOG" id="ENOG502T1BY">
    <property type="taxonomic scope" value="Eukaryota"/>
</dbReference>
<evidence type="ECO:0000256" key="7">
    <source>
        <dbReference type="ARBA" id="ARBA00023136"/>
    </source>
</evidence>
<evidence type="ECO:0000256" key="8">
    <source>
        <dbReference type="ARBA" id="ARBA00023170"/>
    </source>
</evidence>
<reference evidence="11 12" key="1">
    <citation type="journal article" date="2007" name="Nature">
        <title>Evolution of genes and genomes on the Drosophila phylogeny.</title>
        <authorList>
            <consortium name="Drosophila 12 Genomes Consortium"/>
            <person name="Clark A.G."/>
            <person name="Eisen M.B."/>
            <person name="Smith D.R."/>
            <person name="Bergman C.M."/>
            <person name="Oliver B."/>
            <person name="Markow T.A."/>
            <person name="Kaufman T.C."/>
            <person name="Kellis M."/>
            <person name="Gelbart W."/>
            <person name="Iyer V.N."/>
            <person name="Pollard D.A."/>
            <person name="Sackton T.B."/>
            <person name="Larracuente A.M."/>
            <person name="Singh N.D."/>
            <person name="Abad J.P."/>
            <person name="Abt D.N."/>
            <person name="Adryan B."/>
            <person name="Aguade M."/>
            <person name="Akashi H."/>
            <person name="Anderson W.W."/>
            <person name="Aquadro C.F."/>
            <person name="Ardell D.H."/>
            <person name="Arguello R."/>
            <person name="Artieri C.G."/>
            <person name="Barbash D.A."/>
            <person name="Barker D."/>
            <person name="Barsanti P."/>
            <person name="Batterham P."/>
            <person name="Batzoglou S."/>
            <person name="Begun D."/>
            <person name="Bhutkar A."/>
            <person name="Blanco E."/>
            <person name="Bosak S.A."/>
            <person name="Bradley R.K."/>
            <person name="Brand A.D."/>
            <person name="Brent M.R."/>
            <person name="Brooks A.N."/>
            <person name="Brown R.H."/>
            <person name="Butlin R.K."/>
            <person name="Caggese C."/>
            <person name="Calvi B.R."/>
            <person name="Bernardo de Carvalho A."/>
            <person name="Caspi A."/>
            <person name="Castrezana S."/>
            <person name="Celniker S.E."/>
            <person name="Chang J.L."/>
            <person name="Chapple C."/>
            <person name="Chatterji S."/>
            <person name="Chinwalla A."/>
            <person name="Civetta A."/>
            <person name="Clifton S.W."/>
            <person name="Comeron J.M."/>
            <person name="Costello J.C."/>
            <person name="Coyne J.A."/>
            <person name="Daub J."/>
            <person name="David R.G."/>
            <person name="Delcher A.L."/>
            <person name="Delehaunty K."/>
            <person name="Do C.B."/>
            <person name="Ebling H."/>
            <person name="Edwards K."/>
            <person name="Eickbush T."/>
            <person name="Evans J.D."/>
            <person name="Filipski A."/>
            <person name="Findeiss S."/>
            <person name="Freyhult E."/>
            <person name="Fulton L."/>
            <person name="Fulton R."/>
            <person name="Garcia A.C."/>
            <person name="Gardiner A."/>
            <person name="Garfield D.A."/>
            <person name="Garvin B.E."/>
            <person name="Gibson G."/>
            <person name="Gilbert D."/>
            <person name="Gnerre S."/>
            <person name="Godfrey J."/>
            <person name="Good R."/>
            <person name="Gotea V."/>
            <person name="Gravely B."/>
            <person name="Greenberg A.J."/>
            <person name="Griffiths-Jones S."/>
            <person name="Gross S."/>
            <person name="Guigo R."/>
            <person name="Gustafson E.A."/>
            <person name="Haerty W."/>
            <person name="Hahn M.W."/>
            <person name="Halligan D.L."/>
            <person name="Halpern A.L."/>
            <person name="Halter G.M."/>
            <person name="Han M.V."/>
            <person name="Heger A."/>
            <person name="Hillier L."/>
            <person name="Hinrichs A.S."/>
            <person name="Holmes I."/>
            <person name="Hoskins R.A."/>
            <person name="Hubisz M.J."/>
            <person name="Hultmark D."/>
            <person name="Huntley M.A."/>
            <person name="Jaffe D.B."/>
            <person name="Jagadeeshan S."/>
            <person name="Jeck W.R."/>
            <person name="Johnson J."/>
            <person name="Jones C.D."/>
            <person name="Jordan W.C."/>
            <person name="Karpen G.H."/>
            <person name="Kataoka E."/>
            <person name="Keightley P.D."/>
            <person name="Kheradpour P."/>
            <person name="Kirkness E.F."/>
            <person name="Koerich L.B."/>
            <person name="Kristiansen K."/>
            <person name="Kudrna D."/>
            <person name="Kulathinal R.J."/>
            <person name="Kumar S."/>
            <person name="Kwok R."/>
            <person name="Lander E."/>
            <person name="Langley C.H."/>
            <person name="Lapoint R."/>
            <person name="Lazzaro B.P."/>
            <person name="Lee S.J."/>
            <person name="Levesque L."/>
            <person name="Li R."/>
            <person name="Lin C.F."/>
            <person name="Lin M.F."/>
            <person name="Lindblad-Toh K."/>
            <person name="Llopart A."/>
            <person name="Long M."/>
            <person name="Low L."/>
            <person name="Lozovsky E."/>
            <person name="Lu J."/>
            <person name="Luo M."/>
            <person name="Machado C.A."/>
            <person name="Makalowski W."/>
            <person name="Marzo M."/>
            <person name="Matsuda M."/>
            <person name="Matzkin L."/>
            <person name="McAllister B."/>
            <person name="McBride C.S."/>
            <person name="McKernan B."/>
            <person name="McKernan K."/>
            <person name="Mendez-Lago M."/>
            <person name="Minx P."/>
            <person name="Mollenhauer M.U."/>
            <person name="Montooth K."/>
            <person name="Mount S.M."/>
            <person name="Mu X."/>
            <person name="Myers E."/>
            <person name="Negre B."/>
            <person name="Newfeld S."/>
            <person name="Nielsen R."/>
            <person name="Noor M.A."/>
            <person name="O'Grady P."/>
            <person name="Pachter L."/>
            <person name="Papaceit M."/>
            <person name="Parisi M.J."/>
            <person name="Parisi M."/>
            <person name="Parts L."/>
            <person name="Pedersen J.S."/>
            <person name="Pesole G."/>
            <person name="Phillippy A.M."/>
            <person name="Ponting C.P."/>
            <person name="Pop M."/>
            <person name="Porcelli D."/>
            <person name="Powell J.R."/>
            <person name="Prohaska S."/>
            <person name="Pruitt K."/>
            <person name="Puig M."/>
            <person name="Quesneville H."/>
            <person name="Ram K.R."/>
            <person name="Rand D."/>
            <person name="Rasmussen M.D."/>
            <person name="Reed L.K."/>
            <person name="Reenan R."/>
            <person name="Reily A."/>
            <person name="Remington K.A."/>
            <person name="Rieger T.T."/>
            <person name="Ritchie M.G."/>
            <person name="Robin C."/>
            <person name="Rogers Y.H."/>
            <person name="Rohde C."/>
            <person name="Rozas J."/>
            <person name="Rubenfield M.J."/>
            <person name="Ruiz A."/>
            <person name="Russo S."/>
            <person name="Salzberg S.L."/>
            <person name="Sanchez-Gracia A."/>
            <person name="Saranga D.J."/>
            <person name="Sato H."/>
            <person name="Schaeffer S.W."/>
            <person name="Schatz M.C."/>
            <person name="Schlenke T."/>
            <person name="Schwartz R."/>
            <person name="Segarra C."/>
            <person name="Singh R.S."/>
            <person name="Sirot L."/>
            <person name="Sirota M."/>
            <person name="Sisneros N.B."/>
            <person name="Smith C.D."/>
            <person name="Smith T.F."/>
            <person name="Spieth J."/>
            <person name="Stage D.E."/>
            <person name="Stark A."/>
            <person name="Stephan W."/>
            <person name="Strausberg R.L."/>
            <person name="Strempel S."/>
            <person name="Sturgill D."/>
            <person name="Sutton G."/>
            <person name="Sutton G.G."/>
            <person name="Tao W."/>
            <person name="Teichmann S."/>
            <person name="Tobari Y.N."/>
            <person name="Tomimura Y."/>
            <person name="Tsolas J.M."/>
            <person name="Valente V.L."/>
            <person name="Venter E."/>
            <person name="Venter J.C."/>
            <person name="Vicario S."/>
            <person name="Vieira F.G."/>
            <person name="Vilella A.J."/>
            <person name="Villasante A."/>
            <person name="Walenz B."/>
            <person name="Wang J."/>
            <person name="Wasserman M."/>
            <person name="Watts T."/>
            <person name="Wilson D."/>
            <person name="Wilson R.K."/>
            <person name="Wing R.A."/>
            <person name="Wolfner M.F."/>
            <person name="Wong A."/>
            <person name="Wong G.K."/>
            <person name="Wu C.I."/>
            <person name="Wu G."/>
            <person name="Yamamoto D."/>
            <person name="Yang H.P."/>
            <person name="Yang S.P."/>
            <person name="Yorke J.A."/>
            <person name="Yoshida K."/>
            <person name="Zdobnov E."/>
            <person name="Zhang P."/>
            <person name="Zhang Y."/>
            <person name="Zimin A.V."/>
            <person name="Baldwin J."/>
            <person name="Abdouelleil A."/>
            <person name="Abdulkadir J."/>
            <person name="Abebe A."/>
            <person name="Abera B."/>
            <person name="Abreu J."/>
            <person name="Acer S.C."/>
            <person name="Aftuck L."/>
            <person name="Alexander A."/>
            <person name="An P."/>
            <person name="Anderson E."/>
            <person name="Anderson S."/>
            <person name="Arachi H."/>
            <person name="Azer M."/>
            <person name="Bachantsang P."/>
            <person name="Barry A."/>
            <person name="Bayul T."/>
            <person name="Berlin A."/>
            <person name="Bessette D."/>
            <person name="Bloom T."/>
            <person name="Blye J."/>
            <person name="Boguslavskiy L."/>
            <person name="Bonnet C."/>
            <person name="Boukhgalter B."/>
            <person name="Bourzgui I."/>
            <person name="Brown A."/>
            <person name="Cahill P."/>
            <person name="Channer S."/>
            <person name="Cheshatsang Y."/>
            <person name="Chuda L."/>
            <person name="Citroen M."/>
            <person name="Collymore A."/>
            <person name="Cooke P."/>
            <person name="Costello M."/>
            <person name="D'Aco K."/>
            <person name="Daza R."/>
            <person name="De Haan G."/>
            <person name="DeGray S."/>
            <person name="DeMaso C."/>
            <person name="Dhargay N."/>
            <person name="Dooley K."/>
            <person name="Dooley E."/>
            <person name="Doricent M."/>
            <person name="Dorje P."/>
            <person name="Dorjee K."/>
            <person name="Dupes A."/>
            <person name="Elong R."/>
            <person name="Falk J."/>
            <person name="Farina A."/>
            <person name="Faro S."/>
            <person name="Ferguson D."/>
            <person name="Fisher S."/>
            <person name="Foley C.D."/>
            <person name="Franke A."/>
            <person name="Friedrich D."/>
            <person name="Gadbois L."/>
            <person name="Gearin G."/>
            <person name="Gearin C.R."/>
            <person name="Giannoukos G."/>
            <person name="Goode T."/>
            <person name="Graham J."/>
            <person name="Grandbois E."/>
            <person name="Grewal S."/>
            <person name="Gyaltsen K."/>
            <person name="Hafez N."/>
            <person name="Hagos B."/>
            <person name="Hall J."/>
            <person name="Henson C."/>
            <person name="Hollinger A."/>
            <person name="Honan T."/>
            <person name="Huard M.D."/>
            <person name="Hughes L."/>
            <person name="Hurhula B."/>
            <person name="Husby M.E."/>
            <person name="Kamat A."/>
            <person name="Kanga B."/>
            <person name="Kashin S."/>
            <person name="Khazanovich D."/>
            <person name="Kisner P."/>
            <person name="Lance K."/>
            <person name="Lara M."/>
            <person name="Lee W."/>
            <person name="Lennon N."/>
            <person name="Letendre F."/>
            <person name="LeVine R."/>
            <person name="Lipovsky A."/>
            <person name="Liu X."/>
            <person name="Liu J."/>
            <person name="Liu S."/>
            <person name="Lokyitsang T."/>
            <person name="Lokyitsang Y."/>
            <person name="Lubonja R."/>
            <person name="Lui A."/>
            <person name="MacDonald P."/>
            <person name="Magnisalis V."/>
            <person name="Maru K."/>
            <person name="Matthews C."/>
            <person name="McCusker W."/>
            <person name="McDonough S."/>
            <person name="Mehta T."/>
            <person name="Meldrim J."/>
            <person name="Meneus L."/>
            <person name="Mihai O."/>
            <person name="Mihalev A."/>
            <person name="Mihova T."/>
            <person name="Mittelman R."/>
            <person name="Mlenga V."/>
            <person name="Montmayeur A."/>
            <person name="Mulrain L."/>
            <person name="Navidi A."/>
            <person name="Naylor J."/>
            <person name="Negash T."/>
            <person name="Nguyen T."/>
            <person name="Nguyen N."/>
            <person name="Nicol R."/>
            <person name="Norbu C."/>
            <person name="Norbu N."/>
            <person name="Novod N."/>
            <person name="O'Neill B."/>
            <person name="Osman S."/>
            <person name="Markiewicz E."/>
            <person name="Oyono O.L."/>
            <person name="Patti C."/>
            <person name="Phunkhang P."/>
            <person name="Pierre F."/>
            <person name="Priest M."/>
            <person name="Raghuraman S."/>
            <person name="Rege F."/>
            <person name="Reyes R."/>
            <person name="Rise C."/>
            <person name="Rogov P."/>
            <person name="Ross K."/>
            <person name="Ryan E."/>
            <person name="Settipalli S."/>
            <person name="Shea T."/>
            <person name="Sherpa N."/>
            <person name="Shi L."/>
            <person name="Shih D."/>
            <person name="Sparrow T."/>
            <person name="Spaulding J."/>
            <person name="Stalker J."/>
            <person name="Stange-Thomann N."/>
            <person name="Stavropoulos S."/>
            <person name="Stone C."/>
            <person name="Strader C."/>
            <person name="Tesfaye S."/>
            <person name="Thomson T."/>
            <person name="Thoulutsang Y."/>
            <person name="Thoulutsang D."/>
            <person name="Topham K."/>
            <person name="Topping I."/>
            <person name="Tsamla T."/>
            <person name="Vassiliev H."/>
            <person name="Vo A."/>
            <person name="Wangchuk T."/>
            <person name="Wangdi T."/>
            <person name="Weiand M."/>
            <person name="Wilkinson J."/>
            <person name="Wilson A."/>
            <person name="Yadav S."/>
            <person name="Young G."/>
            <person name="Yu Q."/>
            <person name="Zembek L."/>
            <person name="Zhong D."/>
            <person name="Zimmer A."/>
            <person name="Zwirko Z."/>
            <person name="Jaffe D.B."/>
            <person name="Alvarez P."/>
            <person name="Brockman W."/>
            <person name="Butler J."/>
            <person name="Chin C."/>
            <person name="Gnerre S."/>
            <person name="Grabherr M."/>
            <person name="Kleber M."/>
            <person name="Mauceli E."/>
            <person name="MacCallum I."/>
        </authorList>
    </citation>
    <scope>NUCLEOTIDE SEQUENCE [LARGE SCALE GENOMIC DNA]</scope>
    <source>
        <strain evidence="12">Tucson 15010-1051.87</strain>
    </source>
</reference>
<evidence type="ECO:0000256" key="10">
    <source>
        <dbReference type="RuleBase" id="RU351113"/>
    </source>
</evidence>
<feature type="transmembrane region" description="Helical" evidence="10">
    <location>
        <begin position="38"/>
        <end position="60"/>
    </location>
</feature>
<dbReference type="GO" id="GO:0004984">
    <property type="term" value="F:olfactory receptor activity"/>
    <property type="evidence" value="ECO:0007669"/>
    <property type="project" value="InterPro"/>
</dbReference>
<evidence type="ECO:0000256" key="1">
    <source>
        <dbReference type="ARBA" id="ARBA00004651"/>
    </source>
</evidence>
<feature type="transmembrane region" description="Helical" evidence="10">
    <location>
        <begin position="270"/>
        <end position="290"/>
    </location>
</feature>
<proteinExistence type="inferred from homology"/>
<gene>
    <name evidence="11" type="primary">Dvir\GJ22952</name>
    <name evidence="11" type="ORF">Dvir_GJ22952</name>
</gene>
<evidence type="ECO:0000256" key="2">
    <source>
        <dbReference type="ARBA" id="ARBA00022475"/>
    </source>
</evidence>
<dbReference type="InParanoid" id="B4LVA6"/>
<evidence type="ECO:0000256" key="4">
    <source>
        <dbReference type="ARBA" id="ARBA00022692"/>
    </source>
</evidence>
<keyword evidence="3 10" id="KW-0716">Sensory transduction</keyword>
<keyword evidence="2" id="KW-1003">Cell membrane</keyword>
<evidence type="ECO:0000313" key="12">
    <source>
        <dbReference type="Proteomes" id="UP000008792"/>
    </source>
</evidence>
<accession>B4LVA6</accession>
<evidence type="ECO:0000256" key="9">
    <source>
        <dbReference type="ARBA" id="ARBA00023224"/>
    </source>
</evidence>
<dbReference type="PANTHER" id="PTHR21137">
    <property type="entry name" value="ODORANT RECEPTOR"/>
    <property type="match status" value="1"/>
</dbReference>
<dbReference type="Proteomes" id="UP000008792">
    <property type="component" value="Unassembled WGS sequence"/>
</dbReference>
<protein>
    <recommendedName>
        <fullName evidence="10">Odorant receptor</fullName>
    </recommendedName>
</protein>
<keyword evidence="4 10" id="KW-0812">Transmembrane</keyword>
<dbReference type="OrthoDB" id="8185860at2759"/>
<evidence type="ECO:0000256" key="5">
    <source>
        <dbReference type="ARBA" id="ARBA00022725"/>
    </source>
</evidence>
<comment type="subcellular location">
    <subcellularLocation>
        <location evidence="1 10">Cell membrane</location>
        <topology evidence="1 10">Multi-pass membrane protein</topology>
    </subcellularLocation>
</comment>
<dbReference type="HOGENOM" id="CLU_033399_7_0_1"/>
<keyword evidence="7 10" id="KW-0472">Membrane</keyword>
<feature type="transmembrane region" description="Helical" evidence="10">
    <location>
        <begin position="187"/>
        <end position="220"/>
    </location>
</feature>
<evidence type="ECO:0000313" key="11">
    <source>
        <dbReference type="EMBL" id="EDW64366.2"/>
    </source>
</evidence>
<dbReference type="AlphaFoldDB" id="B4LVA6"/>
<dbReference type="PANTHER" id="PTHR21137:SF26">
    <property type="entry name" value="ODORANT RECEPTOR 10A-RELATED"/>
    <property type="match status" value="1"/>
</dbReference>
<dbReference type="GO" id="GO:0007165">
    <property type="term" value="P:signal transduction"/>
    <property type="evidence" value="ECO:0007669"/>
    <property type="project" value="UniProtKB-KW"/>
</dbReference>
<comment type="caution">
    <text evidence="10">Lacks conserved residue(s) required for the propagation of feature annotation.</text>
</comment>